<dbReference type="InterPro" id="IPR039425">
    <property type="entry name" value="RNA_pol_sigma-70-like"/>
</dbReference>
<dbReference type="InterPro" id="IPR013249">
    <property type="entry name" value="RNA_pol_sigma70_r4_t2"/>
</dbReference>
<dbReference type="GO" id="GO:0016987">
    <property type="term" value="F:sigma factor activity"/>
    <property type="evidence" value="ECO:0007669"/>
    <property type="project" value="UniProtKB-KW"/>
</dbReference>
<dbReference type="Pfam" id="PF08281">
    <property type="entry name" value="Sigma70_r4_2"/>
    <property type="match status" value="1"/>
</dbReference>
<feature type="compositionally biased region" description="Basic and acidic residues" evidence="5">
    <location>
        <begin position="68"/>
        <end position="94"/>
    </location>
</feature>
<dbReference type="SUPFAM" id="SSF88946">
    <property type="entry name" value="Sigma2 domain of RNA polymerase sigma factors"/>
    <property type="match status" value="1"/>
</dbReference>
<evidence type="ECO:0000256" key="2">
    <source>
        <dbReference type="ARBA" id="ARBA00023015"/>
    </source>
</evidence>
<dbReference type="InterPro" id="IPR013325">
    <property type="entry name" value="RNA_pol_sigma_r2"/>
</dbReference>
<evidence type="ECO:0000256" key="3">
    <source>
        <dbReference type="ARBA" id="ARBA00023082"/>
    </source>
</evidence>
<comment type="caution">
    <text evidence="8">The sequence shown here is derived from an EMBL/GenBank/DDBJ whole genome shotgun (WGS) entry which is preliminary data.</text>
</comment>
<dbReference type="Pfam" id="PF04542">
    <property type="entry name" value="Sigma70_r2"/>
    <property type="match status" value="1"/>
</dbReference>
<dbReference type="InterPro" id="IPR007627">
    <property type="entry name" value="RNA_pol_sigma70_r2"/>
</dbReference>
<dbReference type="InterPro" id="IPR013324">
    <property type="entry name" value="RNA_pol_sigma_r3/r4-like"/>
</dbReference>
<sequence length="171" mass="19429">MMSSGLEAVFIAERPALLRFLSARGAGDDAEDILQELWVRLRGRVGGPVADPRSYLFRAANNLMLDRARSERQRRGREREWARPDGENDPERAAEATSEEVLLSREALGEAERELDALGERTARIFLRYRLQGHAQRLIAETEGISLSAVEKHLQKAYRAMIDLRRRSDAD</sequence>
<dbReference type="AlphaFoldDB" id="M2TLI5"/>
<reference evidence="8 9" key="1">
    <citation type="journal article" date="2013" name="Genome Announc.">
        <title>Draft Genome Sequence of Strain JLT2015T, Belonging to the Family Sphingomonadaceae of the Alphaproteobacteria.</title>
        <authorList>
            <person name="Tang K."/>
            <person name="Liu K."/>
            <person name="Li S."/>
            <person name="Jiao N."/>
        </authorList>
    </citation>
    <scope>NUCLEOTIDE SEQUENCE [LARGE SCALE GENOMIC DNA]</scope>
    <source>
        <strain evidence="8 9">JLT2015</strain>
    </source>
</reference>
<dbReference type="GO" id="GO:0003677">
    <property type="term" value="F:DNA binding"/>
    <property type="evidence" value="ECO:0007669"/>
    <property type="project" value="InterPro"/>
</dbReference>
<gene>
    <name evidence="8" type="ORF">C725_1933</name>
</gene>
<dbReference type="PANTHER" id="PTHR43133:SF63">
    <property type="entry name" value="RNA POLYMERASE SIGMA FACTOR FECI-RELATED"/>
    <property type="match status" value="1"/>
</dbReference>
<keyword evidence="2" id="KW-0805">Transcription regulation</keyword>
<dbReference type="InterPro" id="IPR036388">
    <property type="entry name" value="WH-like_DNA-bd_sf"/>
</dbReference>
<evidence type="ECO:0000259" key="6">
    <source>
        <dbReference type="Pfam" id="PF04542"/>
    </source>
</evidence>
<dbReference type="PATRIC" id="fig|1234595.3.peg.1935"/>
<evidence type="ECO:0000256" key="1">
    <source>
        <dbReference type="ARBA" id="ARBA00010641"/>
    </source>
</evidence>
<evidence type="ECO:0000313" key="9">
    <source>
        <dbReference type="Proteomes" id="UP000011717"/>
    </source>
</evidence>
<keyword evidence="4" id="KW-0804">Transcription</keyword>
<comment type="similarity">
    <text evidence="1">Belongs to the sigma-70 factor family. ECF subfamily.</text>
</comment>
<dbReference type="Gene3D" id="1.10.1740.10">
    <property type="match status" value="1"/>
</dbReference>
<accession>M2TLI5</accession>
<dbReference type="PANTHER" id="PTHR43133">
    <property type="entry name" value="RNA POLYMERASE ECF-TYPE SIGMA FACTO"/>
    <property type="match status" value="1"/>
</dbReference>
<keyword evidence="9" id="KW-1185">Reference proteome</keyword>
<evidence type="ECO:0000256" key="4">
    <source>
        <dbReference type="ARBA" id="ARBA00023163"/>
    </source>
</evidence>
<dbReference type="EMBL" id="AMRV01000006">
    <property type="protein sequence ID" value="EMD82546.1"/>
    <property type="molecule type" value="Genomic_DNA"/>
</dbReference>
<keyword evidence="3" id="KW-0731">Sigma factor</keyword>
<dbReference type="InterPro" id="IPR014284">
    <property type="entry name" value="RNA_pol_sigma-70_dom"/>
</dbReference>
<evidence type="ECO:0000256" key="5">
    <source>
        <dbReference type="SAM" id="MobiDB-lite"/>
    </source>
</evidence>
<name>M2TLI5_9SPHN</name>
<feature type="domain" description="RNA polymerase sigma-70 region 2" evidence="6">
    <location>
        <begin position="15"/>
        <end position="72"/>
    </location>
</feature>
<evidence type="ECO:0000259" key="7">
    <source>
        <dbReference type="Pfam" id="PF08281"/>
    </source>
</evidence>
<proteinExistence type="inferred from homology"/>
<dbReference type="Gene3D" id="1.10.10.10">
    <property type="entry name" value="Winged helix-like DNA-binding domain superfamily/Winged helix DNA-binding domain"/>
    <property type="match status" value="1"/>
</dbReference>
<protein>
    <submittedName>
        <fullName evidence="8">RNA polymerase, sigma-24 subunit, ECF subfamily</fullName>
    </submittedName>
</protein>
<dbReference type="GO" id="GO:0006352">
    <property type="term" value="P:DNA-templated transcription initiation"/>
    <property type="evidence" value="ECO:0007669"/>
    <property type="project" value="InterPro"/>
</dbReference>
<organism evidence="8 9">
    <name type="scientific">Pacificimonas flava</name>
    <dbReference type="NCBI Taxonomy" id="1234595"/>
    <lineage>
        <taxon>Bacteria</taxon>
        <taxon>Pseudomonadati</taxon>
        <taxon>Pseudomonadota</taxon>
        <taxon>Alphaproteobacteria</taxon>
        <taxon>Sphingomonadales</taxon>
        <taxon>Sphingosinicellaceae</taxon>
        <taxon>Pacificimonas</taxon>
    </lineage>
</organism>
<dbReference type="SUPFAM" id="SSF88659">
    <property type="entry name" value="Sigma3 and sigma4 domains of RNA polymerase sigma factors"/>
    <property type="match status" value="1"/>
</dbReference>
<dbReference type="Proteomes" id="UP000011717">
    <property type="component" value="Unassembled WGS sequence"/>
</dbReference>
<dbReference type="NCBIfam" id="TIGR02937">
    <property type="entry name" value="sigma70-ECF"/>
    <property type="match status" value="1"/>
</dbReference>
<feature type="region of interest" description="Disordered" evidence="5">
    <location>
        <begin position="68"/>
        <end position="99"/>
    </location>
</feature>
<evidence type="ECO:0000313" key="8">
    <source>
        <dbReference type="EMBL" id="EMD82546.1"/>
    </source>
</evidence>
<feature type="domain" description="RNA polymerase sigma factor 70 region 4 type 2" evidence="7">
    <location>
        <begin position="111"/>
        <end position="161"/>
    </location>
</feature>